<gene>
    <name evidence="1" type="ORF">NDU88_005265</name>
</gene>
<comment type="caution">
    <text evidence="1">The sequence shown here is derived from an EMBL/GenBank/DDBJ whole genome shotgun (WGS) entry which is preliminary data.</text>
</comment>
<dbReference type="Proteomes" id="UP001066276">
    <property type="component" value="Chromosome 11"/>
</dbReference>
<sequence>MGILETALSCFKFAKKDEAFTDLLFNDSLRFVNGRSKSDGAAKATFNNGRSSLVIDYVIVNVEAWTSILDMTEVSRVESDHNPLVLTMRTDDLGFGNTPGQAPGVYKREIVSSNCRRRIRWDGEKYWQGLLQLESKLAIYGQLIIDTSSHNCPLSLAADDRGVGALWSKPASLKLDGFMREGQSGCEGWFDKECAKVKREGLLALTRHHNSLNSAKKC</sequence>
<name>A0AAV7LMB0_PLEWA</name>
<evidence type="ECO:0000313" key="2">
    <source>
        <dbReference type="Proteomes" id="UP001066276"/>
    </source>
</evidence>
<evidence type="ECO:0000313" key="1">
    <source>
        <dbReference type="EMBL" id="KAJ1092153.1"/>
    </source>
</evidence>
<organism evidence="1 2">
    <name type="scientific">Pleurodeles waltl</name>
    <name type="common">Iberian ribbed newt</name>
    <dbReference type="NCBI Taxonomy" id="8319"/>
    <lineage>
        <taxon>Eukaryota</taxon>
        <taxon>Metazoa</taxon>
        <taxon>Chordata</taxon>
        <taxon>Craniata</taxon>
        <taxon>Vertebrata</taxon>
        <taxon>Euteleostomi</taxon>
        <taxon>Amphibia</taxon>
        <taxon>Batrachia</taxon>
        <taxon>Caudata</taxon>
        <taxon>Salamandroidea</taxon>
        <taxon>Salamandridae</taxon>
        <taxon>Pleurodelinae</taxon>
        <taxon>Pleurodeles</taxon>
    </lineage>
</organism>
<protein>
    <recommendedName>
        <fullName evidence="3">Endonuclease/exonuclease/phosphatase domain-containing protein</fullName>
    </recommendedName>
</protein>
<proteinExistence type="predicted"/>
<accession>A0AAV7LMB0</accession>
<dbReference type="Gene3D" id="3.60.10.10">
    <property type="entry name" value="Endonuclease/exonuclease/phosphatase"/>
    <property type="match status" value="1"/>
</dbReference>
<dbReference type="InterPro" id="IPR036691">
    <property type="entry name" value="Endo/exonu/phosph_ase_sf"/>
</dbReference>
<dbReference type="AlphaFoldDB" id="A0AAV7LMB0"/>
<evidence type="ECO:0008006" key="3">
    <source>
        <dbReference type="Google" id="ProtNLM"/>
    </source>
</evidence>
<reference evidence="1" key="1">
    <citation type="journal article" date="2022" name="bioRxiv">
        <title>Sequencing and chromosome-scale assembly of the giantPleurodeles waltlgenome.</title>
        <authorList>
            <person name="Brown T."/>
            <person name="Elewa A."/>
            <person name="Iarovenko S."/>
            <person name="Subramanian E."/>
            <person name="Araus A.J."/>
            <person name="Petzold A."/>
            <person name="Susuki M."/>
            <person name="Suzuki K.-i.T."/>
            <person name="Hayashi T."/>
            <person name="Toyoda A."/>
            <person name="Oliveira C."/>
            <person name="Osipova E."/>
            <person name="Leigh N.D."/>
            <person name="Simon A."/>
            <person name="Yun M.H."/>
        </authorList>
    </citation>
    <scope>NUCLEOTIDE SEQUENCE</scope>
    <source>
        <strain evidence="1">20211129_DDA</strain>
        <tissue evidence="1">Liver</tissue>
    </source>
</reference>
<dbReference type="EMBL" id="JANPWB010000015">
    <property type="protein sequence ID" value="KAJ1092153.1"/>
    <property type="molecule type" value="Genomic_DNA"/>
</dbReference>
<keyword evidence="2" id="KW-1185">Reference proteome</keyword>